<comment type="caution">
    <text evidence="1">The sequence shown here is derived from an EMBL/GenBank/DDBJ whole genome shotgun (WGS) entry which is preliminary data.</text>
</comment>
<evidence type="ECO:0000313" key="2">
    <source>
        <dbReference type="Proteomes" id="UP001178507"/>
    </source>
</evidence>
<proteinExistence type="predicted"/>
<keyword evidence="2" id="KW-1185">Reference proteome</keyword>
<evidence type="ECO:0000313" key="1">
    <source>
        <dbReference type="EMBL" id="CAJ1395276.1"/>
    </source>
</evidence>
<protein>
    <submittedName>
        <fullName evidence="1">Uncharacterized protein</fullName>
    </submittedName>
</protein>
<dbReference type="Proteomes" id="UP001178507">
    <property type="component" value="Unassembled WGS sequence"/>
</dbReference>
<organism evidence="1 2">
    <name type="scientific">Effrenium voratum</name>
    <dbReference type="NCBI Taxonomy" id="2562239"/>
    <lineage>
        <taxon>Eukaryota</taxon>
        <taxon>Sar</taxon>
        <taxon>Alveolata</taxon>
        <taxon>Dinophyceae</taxon>
        <taxon>Suessiales</taxon>
        <taxon>Symbiodiniaceae</taxon>
        <taxon>Effrenium</taxon>
    </lineage>
</organism>
<accession>A0AA36IX65</accession>
<reference evidence="1" key="1">
    <citation type="submission" date="2023-08" db="EMBL/GenBank/DDBJ databases">
        <authorList>
            <person name="Chen Y."/>
            <person name="Shah S."/>
            <person name="Dougan E. K."/>
            <person name="Thang M."/>
            <person name="Chan C."/>
        </authorList>
    </citation>
    <scope>NUCLEOTIDE SEQUENCE</scope>
</reference>
<sequence>MLRPWAAFGWRGCRGFATMKKISDLPSLRKKETGHFGNEWVMGRRPTEFNAREVELPKEPYNPKPYRLLFRRYPSLASGLGAEYFYREDQRSPLTYYHQRSPSSGDCIMVGATSERAREARTIDNYVKERTRGFAVQIILEGRGVKAYFEPKAPHLKARLGVGAKVKDLSEYCQRDPDVQVHVSKKGELVTLHGPNKARVGTLAHRLLKKMQPRLMPYTHKGAHFAFHPVKRKAVRKK</sequence>
<dbReference type="EMBL" id="CAUJNA010003112">
    <property type="protein sequence ID" value="CAJ1395276.1"/>
    <property type="molecule type" value="Genomic_DNA"/>
</dbReference>
<name>A0AA36IX65_9DINO</name>
<dbReference type="AlphaFoldDB" id="A0AA36IX65"/>
<gene>
    <name evidence="1" type="ORF">EVOR1521_LOCUS19739</name>
</gene>